<sequence length="270" mass="30305">MVRSSCALHQGVLGVHWGKDVHLLHLTLYEDRLDYYDQASAGAISSRKLLGSISSHGIKDYVFSPGEIELRLPSESVVLIATDDEDFEQWRRAFGNWAVLQAGCPLLDDEVEDESSLPSEALTASSAELLEEMLAMQRWANFHSPLPDCDVELTAKLSGRLLEELMRAYTDQKFQALVRKSISTCGHNPAEFCNRMSDAIFEVQRHILQAWGFFGDGHGKYDLGDIIWGRSGEDLARMPTWLKQKRAQCLALMCGDTSESSLQTKSRNHQ</sequence>
<dbReference type="AlphaFoldDB" id="A0A813L0A2"/>
<proteinExistence type="predicted"/>
<name>A0A813L0A2_POLGL</name>
<evidence type="ECO:0000313" key="1">
    <source>
        <dbReference type="EMBL" id="CAE8717023.1"/>
    </source>
</evidence>
<reference evidence="1" key="1">
    <citation type="submission" date="2021-02" db="EMBL/GenBank/DDBJ databases">
        <authorList>
            <person name="Dougan E. K."/>
            <person name="Rhodes N."/>
            <person name="Thang M."/>
            <person name="Chan C."/>
        </authorList>
    </citation>
    <scope>NUCLEOTIDE SEQUENCE</scope>
</reference>
<protein>
    <recommendedName>
        <fullName evidence="3">PH domain-containing protein</fullName>
    </recommendedName>
</protein>
<dbReference type="EMBL" id="CAJNNW010033079">
    <property type="protein sequence ID" value="CAE8717023.1"/>
    <property type="molecule type" value="Genomic_DNA"/>
</dbReference>
<evidence type="ECO:0008006" key="3">
    <source>
        <dbReference type="Google" id="ProtNLM"/>
    </source>
</evidence>
<accession>A0A813L0A2</accession>
<dbReference type="SUPFAM" id="SSF50729">
    <property type="entry name" value="PH domain-like"/>
    <property type="match status" value="1"/>
</dbReference>
<gene>
    <name evidence="1" type="ORF">PGLA2088_LOCUS39349</name>
</gene>
<evidence type="ECO:0000313" key="2">
    <source>
        <dbReference type="Proteomes" id="UP000626109"/>
    </source>
</evidence>
<dbReference type="Proteomes" id="UP000626109">
    <property type="component" value="Unassembled WGS sequence"/>
</dbReference>
<organism evidence="1 2">
    <name type="scientific">Polarella glacialis</name>
    <name type="common">Dinoflagellate</name>
    <dbReference type="NCBI Taxonomy" id="89957"/>
    <lineage>
        <taxon>Eukaryota</taxon>
        <taxon>Sar</taxon>
        <taxon>Alveolata</taxon>
        <taxon>Dinophyceae</taxon>
        <taxon>Suessiales</taxon>
        <taxon>Suessiaceae</taxon>
        <taxon>Polarella</taxon>
    </lineage>
</organism>
<comment type="caution">
    <text evidence="1">The sequence shown here is derived from an EMBL/GenBank/DDBJ whole genome shotgun (WGS) entry which is preliminary data.</text>
</comment>